<dbReference type="NCBIfam" id="TIGR03251">
    <property type="entry name" value="LAT_fam"/>
    <property type="match status" value="1"/>
</dbReference>
<keyword evidence="5" id="KW-0808">Transferase</keyword>
<evidence type="ECO:0000256" key="2">
    <source>
        <dbReference type="ARBA" id="ARBA00008954"/>
    </source>
</evidence>
<evidence type="ECO:0000256" key="3">
    <source>
        <dbReference type="ARBA" id="ARBA00013071"/>
    </source>
</evidence>
<dbReference type="CDD" id="cd00610">
    <property type="entry name" value="OAT_like"/>
    <property type="match status" value="1"/>
</dbReference>
<comment type="caution">
    <text evidence="10">The sequence shown here is derived from an EMBL/GenBank/DDBJ whole genome shotgun (WGS) entry which is preliminary data.</text>
</comment>
<dbReference type="InterPro" id="IPR049704">
    <property type="entry name" value="Aminotrans_3_PPA_site"/>
</dbReference>
<dbReference type="InterPro" id="IPR017657">
    <property type="entry name" value="L-lysine_6-transaminase"/>
</dbReference>
<evidence type="ECO:0000313" key="10">
    <source>
        <dbReference type="EMBL" id="GAA2104666.1"/>
    </source>
</evidence>
<gene>
    <name evidence="10" type="primary">lat</name>
    <name evidence="10" type="ORF">GCM10009801_80460</name>
</gene>
<evidence type="ECO:0000256" key="5">
    <source>
        <dbReference type="ARBA" id="ARBA00022679"/>
    </source>
</evidence>
<comment type="similarity">
    <text evidence="2 9">Belongs to the class-III pyridoxal-phosphate-dependent aminotransferase family.</text>
</comment>
<dbReference type="InterPro" id="IPR015424">
    <property type="entry name" value="PyrdxlP-dep_Trfase"/>
</dbReference>
<dbReference type="EMBL" id="BAAAPE010000030">
    <property type="protein sequence ID" value="GAA2104666.1"/>
    <property type="molecule type" value="Genomic_DNA"/>
</dbReference>
<dbReference type="InterPro" id="IPR015422">
    <property type="entry name" value="PyrdxlP-dep_Trfase_small"/>
</dbReference>
<organism evidence="10 11">
    <name type="scientific">Streptomyces albiaxialis</name>
    <dbReference type="NCBI Taxonomy" id="329523"/>
    <lineage>
        <taxon>Bacteria</taxon>
        <taxon>Bacillati</taxon>
        <taxon>Actinomycetota</taxon>
        <taxon>Actinomycetes</taxon>
        <taxon>Kitasatosporales</taxon>
        <taxon>Streptomycetaceae</taxon>
        <taxon>Streptomyces</taxon>
    </lineage>
</organism>
<evidence type="ECO:0000256" key="8">
    <source>
        <dbReference type="ARBA" id="ARBA00050040"/>
    </source>
</evidence>
<evidence type="ECO:0000256" key="4">
    <source>
        <dbReference type="ARBA" id="ARBA00022576"/>
    </source>
</evidence>
<keyword evidence="11" id="KW-1185">Reference proteome</keyword>
<dbReference type="PROSITE" id="PS00600">
    <property type="entry name" value="AA_TRANSFER_CLASS_3"/>
    <property type="match status" value="1"/>
</dbReference>
<dbReference type="InterPro" id="IPR015421">
    <property type="entry name" value="PyrdxlP-dep_Trfase_major"/>
</dbReference>
<dbReference type="PIRSF" id="PIRSF000521">
    <property type="entry name" value="Transaminase_4ab_Lys_Orn"/>
    <property type="match status" value="1"/>
</dbReference>
<keyword evidence="4" id="KW-0032">Aminotransferase</keyword>
<dbReference type="RefSeq" id="WP_344535732.1">
    <property type="nucleotide sequence ID" value="NZ_BAAAPE010000030.1"/>
</dbReference>
<evidence type="ECO:0000256" key="7">
    <source>
        <dbReference type="ARBA" id="ARBA00030921"/>
    </source>
</evidence>
<dbReference type="InterPro" id="IPR005814">
    <property type="entry name" value="Aminotrans_3"/>
</dbReference>
<dbReference type="EC" id="2.6.1.36" evidence="3"/>
<dbReference type="Gene3D" id="3.90.1150.10">
    <property type="entry name" value="Aspartate Aminotransferase, domain 1"/>
    <property type="match status" value="1"/>
</dbReference>
<dbReference type="SUPFAM" id="SSF53383">
    <property type="entry name" value="PLP-dependent transferases"/>
    <property type="match status" value="1"/>
</dbReference>
<accession>A0ABP5IT03</accession>
<evidence type="ECO:0000256" key="6">
    <source>
        <dbReference type="ARBA" id="ARBA00022898"/>
    </source>
</evidence>
<evidence type="ECO:0000256" key="9">
    <source>
        <dbReference type="RuleBase" id="RU003560"/>
    </source>
</evidence>
<dbReference type="PANTHER" id="PTHR43206:SF2">
    <property type="entry name" value="4-AMINOBUTYRATE AMINOTRANSFERASE GABT"/>
    <property type="match status" value="1"/>
</dbReference>
<comment type="cofactor">
    <cofactor evidence="1">
        <name>pyridoxal 5'-phosphate</name>
        <dbReference type="ChEBI" id="CHEBI:597326"/>
    </cofactor>
</comment>
<sequence length="442" mass="48376">MNSSEIDYLRAHVTGDFSDVLVDVRASTGCWLVNERDGARYLDMSMFFASAALGHNHPGLHGDEEFDEALLAAARMKPANPDFATSEQIRFAETFLKALAPDDMPYVFFIDGGAAAVENALKVAFDWKTQHNAARGVAVRGSRVLHLEHAFHGRSGYTMSLTNTDPAKTRDFPAFDWPRIPSPAVNDMGRWDEPELLAEERQALAAAGSAFRRYGDEIACFVFEPVQGEGGDRHLRPRFLAAMADLCRAHDALFVADEVQSGFGATGDRWACETLGLEPDLIAFGKKAQVCGVLGGRRVREVENNAFRAGSRLSSTWGGNLADMVRATRILEIIERDGLFTAARATGAHLLQGLRELASDLPELVTDPRGRGLMCAITLPSREVRDRVVGRAFTKHGVFFLGSGERELRWRPPLCVTEADLVTALEALRDVLKEEAAEGAGT</sequence>
<proteinExistence type="inferred from homology"/>
<dbReference type="PANTHER" id="PTHR43206">
    <property type="entry name" value="AMINOTRANSFERASE"/>
    <property type="match status" value="1"/>
</dbReference>
<evidence type="ECO:0000313" key="11">
    <source>
        <dbReference type="Proteomes" id="UP001500016"/>
    </source>
</evidence>
<reference evidence="11" key="1">
    <citation type="journal article" date="2019" name="Int. J. Syst. Evol. Microbiol.">
        <title>The Global Catalogue of Microorganisms (GCM) 10K type strain sequencing project: providing services to taxonomists for standard genome sequencing and annotation.</title>
        <authorList>
            <consortium name="The Broad Institute Genomics Platform"/>
            <consortium name="The Broad Institute Genome Sequencing Center for Infectious Disease"/>
            <person name="Wu L."/>
            <person name="Ma J."/>
        </authorList>
    </citation>
    <scope>NUCLEOTIDE SEQUENCE [LARGE SCALE GENOMIC DNA]</scope>
    <source>
        <strain evidence="11">JCM 15478</strain>
    </source>
</reference>
<keyword evidence="6 9" id="KW-0663">Pyridoxal phosphate</keyword>
<dbReference type="Pfam" id="PF00202">
    <property type="entry name" value="Aminotran_3"/>
    <property type="match status" value="1"/>
</dbReference>
<dbReference type="Proteomes" id="UP001500016">
    <property type="component" value="Unassembled WGS sequence"/>
</dbReference>
<evidence type="ECO:0000256" key="1">
    <source>
        <dbReference type="ARBA" id="ARBA00001933"/>
    </source>
</evidence>
<name>A0ABP5IT03_9ACTN</name>
<dbReference type="Gene3D" id="3.40.640.10">
    <property type="entry name" value="Type I PLP-dependent aspartate aminotransferase-like (Major domain)"/>
    <property type="match status" value="1"/>
</dbReference>
<protein>
    <recommendedName>
        <fullName evidence="8">L-lysine-epsilon aminotransferase</fullName>
        <ecNumber evidence="3">2.6.1.36</ecNumber>
    </recommendedName>
    <alternativeName>
        <fullName evidence="7">Lysine 6-aminotransferase</fullName>
    </alternativeName>
</protein>